<keyword evidence="1" id="KW-0812">Transmembrane</keyword>
<protein>
    <submittedName>
        <fullName evidence="2">Prepilin-type N-terminal cleavage/methylation domain-containing protein</fullName>
    </submittedName>
</protein>
<keyword evidence="3" id="KW-1185">Reference proteome</keyword>
<evidence type="ECO:0000256" key="1">
    <source>
        <dbReference type="SAM" id="Phobius"/>
    </source>
</evidence>
<dbReference type="EMBL" id="JAWIIV010000041">
    <property type="protein sequence ID" value="MEC4722993.1"/>
    <property type="molecule type" value="Genomic_DNA"/>
</dbReference>
<gene>
    <name evidence="2" type="ORF">RY831_27925</name>
</gene>
<dbReference type="NCBIfam" id="TIGR02532">
    <property type="entry name" value="IV_pilin_GFxxxE"/>
    <property type="match status" value="1"/>
</dbReference>
<evidence type="ECO:0000313" key="3">
    <source>
        <dbReference type="Proteomes" id="UP001352263"/>
    </source>
</evidence>
<accession>A0ABU6JH48</accession>
<feature type="transmembrane region" description="Helical" evidence="1">
    <location>
        <begin position="6"/>
        <end position="24"/>
    </location>
</feature>
<dbReference type="RefSeq" id="WP_326509618.1">
    <property type="nucleotide sequence ID" value="NZ_JAWIIV010000041.1"/>
</dbReference>
<comment type="caution">
    <text evidence="2">The sequence shown here is derived from an EMBL/GenBank/DDBJ whole genome shotgun (WGS) entry which is preliminary data.</text>
</comment>
<proteinExistence type="predicted"/>
<dbReference type="InterPro" id="IPR012902">
    <property type="entry name" value="N_methyl_site"/>
</dbReference>
<evidence type="ECO:0000313" key="2">
    <source>
        <dbReference type="EMBL" id="MEC4722993.1"/>
    </source>
</evidence>
<reference evidence="2 3" key="1">
    <citation type="submission" date="2023-10" db="EMBL/GenBank/DDBJ databases">
        <title>Noviherbaspirillum sp. CPCC 100848 genome assembly.</title>
        <authorList>
            <person name="Li X.Y."/>
            <person name="Fang X.M."/>
        </authorList>
    </citation>
    <scope>NUCLEOTIDE SEQUENCE [LARGE SCALE GENOMIC DNA]</scope>
    <source>
        <strain evidence="2 3">CPCC 100848</strain>
    </source>
</reference>
<dbReference type="Gene3D" id="3.30.700.10">
    <property type="entry name" value="Glycoprotein, Type 4 Pilin"/>
    <property type="match status" value="1"/>
</dbReference>
<dbReference type="SUPFAM" id="SSF54523">
    <property type="entry name" value="Pili subunits"/>
    <property type="match status" value="1"/>
</dbReference>
<dbReference type="InterPro" id="IPR045584">
    <property type="entry name" value="Pilin-like"/>
</dbReference>
<sequence>MAGFTLAELVMVLVLVGLLSVVALPRFSGTSEFRNIAFRDEVAAALRYAQKSAVSHRRLVCAAFTASSVTLHIAATNPAAACGSSTLNSPDGKTAFAQAGSDLMANDIPTIHFQPSGVATSAAGVVMNHVINISGASPVTVVGATGHVD</sequence>
<keyword evidence="1" id="KW-0472">Membrane</keyword>
<name>A0ABU6JH48_9BURK</name>
<organism evidence="2 3">
    <name type="scientific">Noviherbaspirillum album</name>
    <dbReference type="NCBI Taxonomy" id="3080276"/>
    <lineage>
        <taxon>Bacteria</taxon>
        <taxon>Pseudomonadati</taxon>
        <taxon>Pseudomonadota</taxon>
        <taxon>Betaproteobacteria</taxon>
        <taxon>Burkholderiales</taxon>
        <taxon>Oxalobacteraceae</taxon>
        <taxon>Noviherbaspirillum</taxon>
    </lineage>
</organism>
<keyword evidence="1" id="KW-1133">Transmembrane helix</keyword>
<dbReference type="Proteomes" id="UP001352263">
    <property type="component" value="Unassembled WGS sequence"/>
</dbReference>